<dbReference type="InterPro" id="IPR022764">
    <property type="entry name" value="Peptidase_S54_rhomboid_dom"/>
</dbReference>
<feature type="transmembrane region" description="Helical" evidence="5">
    <location>
        <begin position="67"/>
        <end position="85"/>
    </location>
</feature>
<dbReference type="RefSeq" id="WP_186987652.1">
    <property type="nucleotide sequence ID" value="NZ_CP052909.1"/>
</dbReference>
<evidence type="ECO:0000259" key="6">
    <source>
        <dbReference type="Pfam" id="PF01694"/>
    </source>
</evidence>
<proteinExistence type="predicted"/>
<name>A0A7G8PUL0_9FLAO</name>
<dbReference type="PANTHER" id="PTHR43731:SF9">
    <property type="entry name" value="SLR1461 PROTEIN"/>
    <property type="match status" value="1"/>
</dbReference>
<organism evidence="7 8">
    <name type="scientific">Constantimarinum furrinae</name>
    <dbReference type="NCBI Taxonomy" id="2562285"/>
    <lineage>
        <taxon>Bacteria</taxon>
        <taxon>Pseudomonadati</taxon>
        <taxon>Bacteroidota</taxon>
        <taxon>Flavobacteriia</taxon>
        <taxon>Flavobacteriales</taxon>
        <taxon>Flavobacteriaceae</taxon>
        <taxon>Altibacter/Constantimarinum group</taxon>
        <taxon>Constantimarinum</taxon>
    </lineage>
</organism>
<accession>A0A7G8PUL0</accession>
<feature type="transmembrane region" description="Helical" evidence="5">
    <location>
        <begin position="139"/>
        <end position="158"/>
    </location>
</feature>
<keyword evidence="2 5" id="KW-0812">Transmembrane</keyword>
<sequence length="251" mass="29362">MQAQNKLYFTNSTVLYPLAFVVAIWIVFWAEVRFGWNLKYYGIYPQRVEGLRGIIFGPFIHGSLSHLFNNSIPLFVLSSALFYFYRSIKWKVLLIGILVTGVLTWWIGRPAYHIGASGVVYLLAAFLFFKGIFSKQYQLTALAFVVVFLYGSLLWYVFPIDPKISWEGHLSGFLVGIALSLIFWKNPIEAKKYVWERADYDPQEDEFLKHFDEDGNFIETRPETPEEPVEARKSFKIRYQYKSNSDRDDRK</sequence>
<protein>
    <submittedName>
        <fullName evidence="7">Membrane protein</fullName>
    </submittedName>
</protein>
<feature type="transmembrane region" description="Helical" evidence="5">
    <location>
        <begin position="114"/>
        <end position="132"/>
    </location>
</feature>
<dbReference type="SUPFAM" id="SSF144091">
    <property type="entry name" value="Rhomboid-like"/>
    <property type="match status" value="1"/>
</dbReference>
<evidence type="ECO:0000313" key="8">
    <source>
        <dbReference type="Proteomes" id="UP000515514"/>
    </source>
</evidence>
<dbReference type="AlphaFoldDB" id="A0A7G8PUL0"/>
<evidence type="ECO:0000313" key="7">
    <source>
        <dbReference type="EMBL" id="QNJ98026.1"/>
    </source>
</evidence>
<dbReference type="EMBL" id="CP052909">
    <property type="protein sequence ID" value="QNJ98026.1"/>
    <property type="molecule type" value="Genomic_DNA"/>
</dbReference>
<dbReference type="GO" id="GO:0004252">
    <property type="term" value="F:serine-type endopeptidase activity"/>
    <property type="evidence" value="ECO:0007669"/>
    <property type="project" value="InterPro"/>
</dbReference>
<comment type="subcellular location">
    <subcellularLocation>
        <location evidence="1">Membrane</location>
        <topology evidence="1">Multi-pass membrane protein</topology>
    </subcellularLocation>
</comment>
<feature type="domain" description="Peptidase S54 rhomboid" evidence="6">
    <location>
        <begin position="54"/>
        <end position="185"/>
    </location>
</feature>
<feature type="transmembrane region" description="Helical" evidence="5">
    <location>
        <begin position="7"/>
        <end position="30"/>
    </location>
</feature>
<evidence type="ECO:0000256" key="4">
    <source>
        <dbReference type="ARBA" id="ARBA00023136"/>
    </source>
</evidence>
<keyword evidence="3 5" id="KW-1133">Transmembrane helix</keyword>
<dbReference type="KEGG" id="alti:ALE3EI_1466"/>
<dbReference type="Proteomes" id="UP000515514">
    <property type="component" value="Chromosome"/>
</dbReference>
<feature type="transmembrane region" description="Helical" evidence="5">
    <location>
        <begin position="92"/>
        <end position="108"/>
    </location>
</feature>
<reference evidence="7 8" key="1">
    <citation type="submission" date="2020-04" db="EMBL/GenBank/DDBJ databases">
        <title>Genome sequence of Altibacter aquimarinus strain ALE3EI.</title>
        <authorList>
            <person name="Oh H.-M."/>
            <person name="Jang D."/>
        </authorList>
    </citation>
    <scope>NUCLEOTIDE SEQUENCE [LARGE SCALE GENOMIC DNA]</scope>
    <source>
        <strain evidence="7 8">ALE3EI</strain>
    </source>
</reference>
<dbReference type="InterPro" id="IPR035952">
    <property type="entry name" value="Rhomboid-like_sf"/>
</dbReference>
<evidence type="ECO:0000256" key="5">
    <source>
        <dbReference type="SAM" id="Phobius"/>
    </source>
</evidence>
<dbReference type="InterPro" id="IPR050925">
    <property type="entry name" value="Rhomboid_protease_S54"/>
</dbReference>
<dbReference type="Gene3D" id="1.20.1540.10">
    <property type="entry name" value="Rhomboid-like"/>
    <property type="match status" value="1"/>
</dbReference>
<feature type="transmembrane region" description="Helical" evidence="5">
    <location>
        <begin position="164"/>
        <end position="184"/>
    </location>
</feature>
<dbReference type="Pfam" id="PF01694">
    <property type="entry name" value="Rhomboid"/>
    <property type="match status" value="1"/>
</dbReference>
<evidence type="ECO:0000256" key="1">
    <source>
        <dbReference type="ARBA" id="ARBA00004141"/>
    </source>
</evidence>
<keyword evidence="8" id="KW-1185">Reference proteome</keyword>
<keyword evidence="4 5" id="KW-0472">Membrane</keyword>
<evidence type="ECO:0000256" key="2">
    <source>
        <dbReference type="ARBA" id="ARBA00022692"/>
    </source>
</evidence>
<evidence type="ECO:0000256" key="3">
    <source>
        <dbReference type="ARBA" id="ARBA00022989"/>
    </source>
</evidence>
<dbReference type="GO" id="GO:0016020">
    <property type="term" value="C:membrane"/>
    <property type="evidence" value="ECO:0007669"/>
    <property type="project" value="UniProtKB-SubCell"/>
</dbReference>
<dbReference type="PANTHER" id="PTHR43731">
    <property type="entry name" value="RHOMBOID PROTEASE"/>
    <property type="match status" value="1"/>
</dbReference>
<gene>
    <name evidence="7" type="ORF">ALE3EI_1466</name>
</gene>